<dbReference type="SMART" id="SM00454">
    <property type="entry name" value="SAM"/>
    <property type="match status" value="1"/>
</dbReference>
<reference evidence="6 7" key="1">
    <citation type="submission" date="2016-07" db="EMBL/GenBank/DDBJ databases">
        <title>Pervasive Adenine N6-methylation of Active Genes in Fungi.</title>
        <authorList>
            <consortium name="DOE Joint Genome Institute"/>
            <person name="Mondo S.J."/>
            <person name="Dannebaum R.O."/>
            <person name="Kuo R.C."/>
            <person name="Labutti K."/>
            <person name="Haridas S."/>
            <person name="Kuo A."/>
            <person name="Salamov A."/>
            <person name="Ahrendt S.R."/>
            <person name="Lipzen A."/>
            <person name="Sullivan W."/>
            <person name="Andreopoulos W.B."/>
            <person name="Clum A."/>
            <person name="Lindquist E."/>
            <person name="Daum C."/>
            <person name="Ramamoorthy G.K."/>
            <person name="Gryganskyi A."/>
            <person name="Culley D."/>
            <person name="Magnuson J.K."/>
            <person name="James T.Y."/>
            <person name="O'Malley M.A."/>
            <person name="Stajich J.E."/>
            <person name="Spatafora J.W."/>
            <person name="Visel A."/>
            <person name="Grigoriev I.V."/>
        </authorList>
    </citation>
    <scope>NUCLEOTIDE SEQUENCE [LARGE SCALE GENOMIC DNA]</scope>
    <source>
        <strain evidence="6 7">NRRL 2496</strain>
    </source>
</reference>
<dbReference type="InterPro" id="IPR057327">
    <property type="entry name" value="Vts1_dom"/>
</dbReference>
<dbReference type="PROSITE" id="PS50105">
    <property type="entry name" value="SAM_DOMAIN"/>
    <property type="match status" value="1"/>
</dbReference>
<dbReference type="Proteomes" id="UP000242180">
    <property type="component" value="Unassembled WGS sequence"/>
</dbReference>
<dbReference type="PANTHER" id="PTHR12515">
    <property type="entry name" value="STERILE ALPHA MOTIF DOMAIN CONTAINING PROTEIN 4-RELATED"/>
    <property type="match status" value="1"/>
</dbReference>
<dbReference type="AlphaFoldDB" id="A0A1X2HW12"/>
<feature type="domain" description="SAM" evidence="5">
    <location>
        <begin position="501"/>
        <end position="559"/>
    </location>
</feature>
<feature type="region of interest" description="Disordered" evidence="4">
    <location>
        <begin position="326"/>
        <end position="432"/>
    </location>
</feature>
<proteinExistence type="predicted"/>
<feature type="region of interest" description="Disordered" evidence="4">
    <location>
        <begin position="223"/>
        <end position="287"/>
    </location>
</feature>
<dbReference type="OMA" id="DEANGMN"/>
<dbReference type="InParanoid" id="A0A1X2HW12"/>
<dbReference type="SUPFAM" id="SSF47769">
    <property type="entry name" value="SAM/Pointed domain"/>
    <property type="match status" value="1"/>
</dbReference>
<comment type="subcellular location">
    <subcellularLocation>
        <location evidence="1">Cytoplasm</location>
    </subcellularLocation>
</comment>
<feature type="compositionally biased region" description="Polar residues" evidence="4">
    <location>
        <begin position="475"/>
        <end position="485"/>
    </location>
</feature>
<dbReference type="PANTHER" id="PTHR12515:SF5">
    <property type="entry name" value="PROTEIN SMAUG"/>
    <property type="match status" value="1"/>
</dbReference>
<evidence type="ECO:0000259" key="5">
    <source>
        <dbReference type="PROSITE" id="PS50105"/>
    </source>
</evidence>
<keyword evidence="7" id="KW-1185">Reference proteome</keyword>
<sequence>MLPADFVHNSRPRSEVINRSGLDSNNTNAWREDLRNYERNLEEMTSVDLDQASDLRIVLLTDKTCMTYVRMSFKEELQHVDQWFRFLSETERTTTVYALLQHSSQVQIRFFISVLQQLLKRDPANAFLTPSSTDQDIQSHLAGPIAQAELEANQRIRQAAGHAIRRPPSASSTAEPRRAQIDRHSLALGDTEEYSRIFGSTSNASLLNLNSSLDDFGRGRIPRAPTANNNNQLFGGGRASTTSRPRSVIEGDSSLLFPSGGSSAWLNPPRANPAGLRMPPQERPKSADVSLWSFDRDDHFKPATTNAAANATSTAAAAAAVASAAGSRASWGVPSSMQFTDLSMPGRPDNDFSKGWDPQQQQQQQQRQQTRRQHPANRNSTSIPGTVPETDEHDPIMLSMYDSAQRARSPVPSASASAPFTRRPPGMEKHFGHFLAPTDALHDDHDYLSDHSETSNVSGSGRRRSSKLGGGLGSTANGSRGTSVTGKDKKTSDTIDMDLLEDVPAWFRTLRLHKYNTIFEPMKWQDIIKLSDDDLQAKGVAALGARRKMLKVFENIRAHCDANNISY</sequence>
<feature type="compositionally biased region" description="Low complexity" evidence="4">
    <location>
        <begin position="359"/>
        <end position="368"/>
    </location>
</feature>
<keyword evidence="2" id="KW-0963">Cytoplasm</keyword>
<evidence type="ECO:0000313" key="6">
    <source>
        <dbReference type="EMBL" id="ORZ03795.1"/>
    </source>
</evidence>
<evidence type="ECO:0000256" key="1">
    <source>
        <dbReference type="ARBA" id="ARBA00004496"/>
    </source>
</evidence>
<gene>
    <name evidence="6" type="ORF">BCR43DRAFT_501597</name>
</gene>
<dbReference type="STRING" id="13706.A0A1X2HW12"/>
<keyword evidence="3" id="KW-0694">RNA-binding</keyword>
<evidence type="ECO:0000256" key="2">
    <source>
        <dbReference type="ARBA" id="ARBA00022490"/>
    </source>
</evidence>
<feature type="region of interest" description="Disordered" evidence="4">
    <location>
        <begin position="160"/>
        <end position="182"/>
    </location>
</feature>
<evidence type="ECO:0000256" key="3">
    <source>
        <dbReference type="ARBA" id="ARBA00022884"/>
    </source>
</evidence>
<protein>
    <recommendedName>
        <fullName evidence="5">SAM domain-containing protein</fullName>
    </recommendedName>
</protein>
<name>A0A1X2HW12_SYNRA</name>
<dbReference type="GO" id="GO:0000932">
    <property type="term" value="C:P-body"/>
    <property type="evidence" value="ECO:0007669"/>
    <property type="project" value="TreeGrafter"/>
</dbReference>
<evidence type="ECO:0000313" key="7">
    <source>
        <dbReference type="Proteomes" id="UP000242180"/>
    </source>
</evidence>
<feature type="compositionally biased region" description="Polar residues" evidence="4">
    <location>
        <begin position="226"/>
        <end position="245"/>
    </location>
</feature>
<dbReference type="InterPro" id="IPR050897">
    <property type="entry name" value="SMAUG/VTS1_RNA-bind"/>
</dbReference>
<accession>A0A1X2HW12</accession>
<organism evidence="6 7">
    <name type="scientific">Syncephalastrum racemosum</name>
    <name type="common">Filamentous fungus</name>
    <dbReference type="NCBI Taxonomy" id="13706"/>
    <lineage>
        <taxon>Eukaryota</taxon>
        <taxon>Fungi</taxon>
        <taxon>Fungi incertae sedis</taxon>
        <taxon>Mucoromycota</taxon>
        <taxon>Mucoromycotina</taxon>
        <taxon>Mucoromycetes</taxon>
        <taxon>Mucorales</taxon>
        <taxon>Syncephalastraceae</taxon>
        <taxon>Syncephalastrum</taxon>
    </lineage>
</organism>
<dbReference type="EMBL" id="MCGN01000001">
    <property type="protein sequence ID" value="ORZ03795.1"/>
    <property type="molecule type" value="Genomic_DNA"/>
</dbReference>
<dbReference type="GO" id="GO:0003729">
    <property type="term" value="F:mRNA binding"/>
    <property type="evidence" value="ECO:0007669"/>
    <property type="project" value="TreeGrafter"/>
</dbReference>
<dbReference type="Pfam" id="PF07647">
    <property type="entry name" value="SAM_2"/>
    <property type="match status" value="1"/>
</dbReference>
<feature type="compositionally biased region" description="Low complexity" evidence="4">
    <location>
        <begin position="403"/>
        <end position="419"/>
    </location>
</feature>
<dbReference type="GO" id="GO:0000289">
    <property type="term" value="P:nuclear-transcribed mRNA poly(A) tail shortening"/>
    <property type="evidence" value="ECO:0007669"/>
    <property type="project" value="TreeGrafter"/>
</dbReference>
<dbReference type="OrthoDB" id="2155283at2759"/>
<feature type="region of interest" description="Disordered" evidence="4">
    <location>
        <begin position="445"/>
        <end position="490"/>
    </location>
</feature>
<evidence type="ECO:0000256" key="4">
    <source>
        <dbReference type="SAM" id="MobiDB-lite"/>
    </source>
</evidence>
<comment type="caution">
    <text evidence="6">The sequence shown here is derived from an EMBL/GenBank/DDBJ whole genome shotgun (WGS) entry which is preliminary data.</text>
</comment>
<dbReference type="InterPro" id="IPR001660">
    <property type="entry name" value="SAM"/>
</dbReference>
<dbReference type="Gene3D" id="1.10.150.50">
    <property type="entry name" value="Transcription Factor, Ets-1"/>
    <property type="match status" value="1"/>
</dbReference>
<dbReference type="InterPro" id="IPR013761">
    <property type="entry name" value="SAM/pointed_sf"/>
</dbReference>
<dbReference type="Pfam" id="PF25479">
    <property type="entry name" value="Vts1"/>
    <property type="match status" value="1"/>
</dbReference>